<comment type="caution">
    <text evidence="9">The sequence shown here is derived from an EMBL/GenBank/DDBJ whole genome shotgun (WGS) entry which is preliminary data.</text>
</comment>
<gene>
    <name evidence="9" type="ORF">VFPPC_15414</name>
</gene>
<feature type="transmembrane region" description="Helical" evidence="7">
    <location>
        <begin position="540"/>
        <end position="563"/>
    </location>
</feature>
<feature type="transmembrane region" description="Helical" evidence="7">
    <location>
        <begin position="365"/>
        <end position="385"/>
    </location>
</feature>
<dbReference type="KEGG" id="pchm:VFPPC_15414"/>
<name>A0A179G8F5_METCM</name>
<organism evidence="9 10">
    <name type="scientific">Pochonia chlamydosporia 170</name>
    <dbReference type="NCBI Taxonomy" id="1380566"/>
    <lineage>
        <taxon>Eukaryota</taxon>
        <taxon>Fungi</taxon>
        <taxon>Dikarya</taxon>
        <taxon>Ascomycota</taxon>
        <taxon>Pezizomycotina</taxon>
        <taxon>Sordariomycetes</taxon>
        <taxon>Hypocreomycetidae</taxon>
        <taxon>Hypocreales</taxon>
        <taxon>Clavicipitaceae</taxon>
        <taxon>Pochonia</taxon>
    </lineage>
</organism>
<dbReference type="InterPro" id="IPR013057">
    <property type="entry name" value="AA_transpt_TM"/>
</dbReference>
<keyword evidence="10" id="KW-1185">Reference proteome</keyword>
<dbReference type="EMBL" id="LSBJ02000001">
    <property type="protein sequence ID" value="OAQ74092.1"/>
    <property type="molecule type" value="Genomic_DNA"/>
</dbReference>
<feature type="transmembrane region" description="Helical" evidence="7">
    <location>
        <begin position="236"/>
        <end position="255"/>
    </location>
</feature>
<evidence type="ECO:0000256" key="4">
    <source>
        <dbReference type="ARBA" id="ARBA00022989"/>
    </source>
</evidence>
<evidence type="ECO:0000256" key="1">
    <source>
        <dbReference type="ARBA" id="ARBA00004141"/>
    </source>
</evidence>
<dbReference type="RefSeq" id="XP_018150175.1">
    <property type="nucleotide sequence ID" value="XM_018293167.1"/>
</dbReference>
<feature type="transmembrane region" description="Helical" evidence="7">
    <location>
        <begin position="127"/>
        <end position="147"/>
    </location>
</feature>
<evidence type="ECO:0000256" key="3">
    <source>
        <dbReference type="ARBA" id="ARBA00022692"/>
    </source>
</evidence>
<protein>
    <submittedName>
        <fullName evidence="9">Amino acid transporter</fullName>
    </submittedName>
</protein>
<evidence type="ECO:0000256" key="2">
    <source>
        <dbReference type="ARBA" id="ARBA00008066"/>
    </source>
</evidence>
<dbReference type="AlphaFoldDB" id="A0A179G8F5"/>
<sequence length="590" mass="64861">MDNHEKVAEDEASRQVSNGIVHDDKNGPVNLAIPPRLRRLHDPEVSFQEYQHYARITRAEQDALPKPTGKKNLLMYLIPNLQKAETGPADVAVRPDVNTSDIEQRKTITDEEWTNASRALRTAGTGAIFYLITTDILGPFGLPYAFATTGWGPGTALYTVFGFMAGFSGYLLWDCFMGLDSFQFPVKSFGDIGFRVYGTWCRYLFNILQAIQLICNVGAIIISNGEALSEAAKFKLCYAICCLVWALAGFVLGQIRTLQKFTWLANVAVFLNLTIMFITMGAAAHTDPLYSASASSAGYSIDPALVTPVNGTYPPVQHSGGLPSSNFAASLNGAMQAVYSYGGSMIFPEFMAEIRRPRDFLKGMWSAQLFIYVCYMLYGLFMYGYQGQYVQTPAYLGISAYGLQTAGNSLAIVSALIAATLYGNIGIKVLYNNVLVEFFKAPPLESKRGRYIWFALVPIYWSVAYVIGASIPDFAGFTGIVAAVCILQFTYSFPPLLHLGYQIQKSAMEGETGFDASTGELAVQDRGIKRWVRGFLGKRWYLNVFNLLYFLGAMALCGLGIYASVKNLIQIYAVPQLNAFGCTSPLEVSA</sequence>
<keyword evidence="4 7" id="KW-1133">Transmembrane helix</keyword>
<dbReference type="GO" id="GO:0015179">
    <property type="term" value="F:L-amino acid transmembrane transporter activity"/>
    <property type="evidence" value="ECO:0007669"/>
    <property type="project" value="TreeGrafter"/>
</dbReference>
<evidence type="ECO:0000256" key="6">
    <source>
        <dbReference type="SAM" id="MobiDB-lite"/>
    </source>
</evidence>
<dbReference type="PANTHER" id="PTHR22950">
    <property type="entry name" value="AMINO ACID TRANSPORTER"/>
    <property type="match status" value="1"/>
</dbReference>
<feature type="domain" description="Amino acid transporter transmembrane" evidence="8">
    <location>
        <begin position="137"/>
        <end position="500"/>
    </location>
</feature>
<evidence type="ECO:0000313" key="9">
    <source>
        <dbReference type="EMBL" id="OAQ74092.1"/>
    </source>
</evidence>
<dbReference type="PANTHER" id="PTHR22950:SF461">
    <property type="entry name" value="AMINO ACID TRANSPORTER TRANSMEMBRANE DOMAIN-CONTAINING PROTEIN"/>
    <property type="match status" value="1"/>
</dbReference>
<evidence type="ECO:0000259" key="8">
    <source>
        <dbReference type="Pfam" id="PF01490"/>
    </source>
</evidence>
<keyword evidence="5 7" id="KW-0472">Membrane</keyword>
<comment type="similarity">
    <text evidence="2">Belongs to the amino acid/polyamine transporter 2 family.</text>
</comment>
<dbReference type="Pfam" id="PF01490">
    <property type="entry name" value="Aa_trans"/>
    <property type="match status" value="1"/>
</dbReference>
<reference evidence="9 10" key="1">
    <citation type="journal article" date="2016" name="PLoS Pathog.">
        <title>Biosynthesis of antibiotic leucinostatins in bio-control fungus Purpureocillium lilacinum and their inhibition on phytophthora revealed by genome mining.</title>
        <authorList>
            <person name="Wang G."/>
            <person name="Liu Z."/>
            <person name="Lin R."/>
            <person name="Li E."/>
            <person name="Mao Z."/>
            <person name="Ling J."/>
            <person name="Yang Y."/>
            <person name="Yin W.B."/>
            <person name="Xie B."/>
        </authorList>
    </citation>
    <scope>NUCLEOTIDE SEQUENCE [LARGE SCALE GENOMIC DNA]</scope>
    <source>
        <strain evidence="9">170</strain>
    </source>
</reference>
<accession>A0A179G8F5</accession>
<feature type="transmembrane region" description="Helical" evidence="7">
    <location>
        <begin position="203"/>
        <end position="224"/>
    </location>
</feature>
<evidence type="ECO:0000313" key="10">
    <source>
        <dbReference type="Proteomes" id="UP000078397"/>
    </source>
</evidence>
<evidence type="ECO:0000256" key="5">
    <source>
        <dbReference type="ARBA" id="ARBA00023136"/>
    </source>
</evidence>
<feature type="region of interest" description="Disordered" evidence="6">
    <location>
        <begin position="1"/>
        <end position="29"/>
    </location>
</feature>
<feature type="transmembrane region" description="Helical" evidence="7">
    <location>
        <begin position="451"/>
        <end position="468"/>
    </location>
</feature>
<keyword evidence="3 7" id="KW-0812">Transmembrane</keyword>
<feature type="compositionally biased region" description="Basic and acidic residues" evidence="6">
    <location>
        <begin position="1"/>
        <end position="13"/>
    </location>
</feature>
<feature type="transmembrane region" description="Helical" evidence="7">
    <location>
        <begin position="261"/>
        <end position="283"/>
    </location>
</feature>
<dbReference type="GeneID" id="28857161"/>
<feature type="transmembrane region" description="Helical" evidence="7">
    <location>
        <begin position="474"/>
        <end position="493"/>
    </location>
</feature>
<evidence type="ECO:0000256" key="7">
    <source>
        <dbReference type="SAM" id="Phobius"/>
    </source>
</evidence>
<feature type="transmembrane region" description="Helical" evidence="7">
    <location>
        <begin position="405"/>
        <end position="431"/>
    </location>
</feature>
<proteinExistence type="inferred from homology"/>
<dbReference type="GO" id="GO:0016020">
    <property type="term" value="C:membrane"/>
    <property type="evidence" value="ECO:0007669"/>
    <property type="project" value="UniProtKB-SubCell"/>
</dbReference>
<dbReference type="OrthoDB" id="40134at2759"/>
<comment type="subcellular location">
    <subcellularLocation>
        <location evidence="1">Membrane</location>
        <topology evidence="1">Multi-pass membrane protein</topology>
    </subcellularLocation>
</comment>
<dbReference type="Proteomes" id="UP000078397">
    <property type="component" value="Unassembled WGS sequence"/>
</dbReference>
<dbReference type="STRING" id="1380566.A0A179G8F5"/>
<feature type="transmembrane region" description="Helical" evidence="7">
    <location>
        <begin position="154"/>
        <end position="173"/>
    </location>
</feature>